<dbReference type="GO" id="GO:0006355">
    <property type="term" value="P:regulation of DNA-templated transcription"/>
    <property type="evidence" value="ECO:0007669"/>
    <property type="project" value="InterPro"/>
</dbReference>
<keyword evidence="2" id="KW-0238">DNA-binding</keyword>
<dbReference type="EMBL" id="LT629701">
    <property type="protein sequence ID" value="SDM19765.1"/>
    <property type="molecule type" value="Genomic_DNA"/>
</dbReference>
<sequence length="225" mass="25439">MLGELETSTGSASVVVGTPQRRLVLAALLTRVNRWVPLDDITRLLWPADLPRAARSAVHKHVSLLRTAFQGVDEVRIDRHGSGYALRTDPARIDAFRFRDLVEEARWRAWEDCVDIELRLGAHRRLVPELTELVARHRDRARMAGQLSLALHRSRRHCVRWDMSMSVVRAVSGLAGVLARRPPAQIRKVLDRLGIGASTGRSPCTTRLRRRVLLARQGKTSYADR</sequence>
<proteinExistence type="predicted"/>
<gene>
    <name evidence="5" type="ORF">SAMN04489726_0307</name>
</gene>
<organism evidence="5 6">
    <name type="scientific">Allokutzneria albata</name>
    <name type="common">Kibdelosporangium albatum</name>
    <dbReference type="NCBI Taxonomy" id="211114"/>
    <lineage>
        <taxon>Bacteria</taxon>
        <taxon>Bacillati</taxon>
        <taxon>Actinomycetota</taxon>
        <taxon>Actinomycetes</taxon>
        <taxon>Pseudonocardiales</taxon>
        <taxon>Pseudonocardiaceae</taxon>
        <taxon>Allokutzneria</taxon>
    </lineage>
</organism>
<keyword evidence="6" id="KW-1185">Reference proteome</keyword>
<dbReference type="SUPFAM" id="SSF46894">
    <property type="entry name" value="C-terminal effector domain of the bipartite response regulators"/>
    <property type="match status" value="1"/>
</dbReference>
<dbReference type="Proteomes" id="UP000183376">
    <property type="component" value="Chromosome I"/>
</dbReference>
<keyword evidence="3" id="KW-0804">Transcription</keyword>
<dbReference type="GO" id="GO:0003677">
    <property type="term" value="F:DNA binding"/>
    <property type="evidence" value="ECO:0007669"/>
    <property type="project" value="UniProtKB-KW"/>
</dbReference>
<evidence type="ECO:0000256" key="3">
    <source>
        <dbReference type="ARBA" id="ARBA00023163"/>
    </source>
</evidence>
<keyword evidence="1" id="KW-0805">Transcription regulation</keyword>
<dbReference type="InterPro" id="IPR016032">
    <property type="entry name" value="Sig_transdc_resp-reg_C-effctor"/>
</dbReference>
<reference evidence="5 6" key="1">
    <citation type="submission" date="2016-10" db="EMBL/GenBank/DDBJ databases">
        <authorList>
            <person name="de Groot N.N."/>
        </authorList>
    </citation>
    <scope>NUCLEOTIDE SEQUENCE [LARGE SCALE GENOMIC DNA]</scope>
    <source>
        <strain evidence="5 6">DSM 44149</strain>
    </source>
</reference>
<dbReference type="eggNOG" id="COG3629">
    <property type="taxonomic scope" value="Bacteria"/>
</dbReference>
<evidence type="ECO:0000259" key="4">
    <source>
        <dbReference type="SMART" id="SM00862"/>
    </source>
</evidence>
<evidence type="ECO:0000313" key="6">
    <source>
        <dbReference type="Proteomes" id="UP000183376"/>
    </source>
</evidence>
<protein>
    <submittedName>
        <fullName evidence="5">Transcriptional activator domain-containing protein</fullName>
    </submittedName>
</protein>
<dbReference type="SMART" id="SM00862">
    <property type="entry name" value="Trans_reg_C"/>
    <property type="match status" value="1"/>
</dbReference>
<dbReference type="AlphaFoldDB" id="A0A1G9RBK0"/>
<dbReference type="InterPro" id="IPR001867">
    <property type="entry name" value="OmpR/PhoB-type_DNA-bd"/>
</dbReference>
<dbReference type="InterPro" id="IPR051677">
    <property type="entry name" value="AfsR-DnrI-RedD_regulator"/>
</dbReference>
<evidence type="ECO:0000313" key="5">
    <source>
        <dbReference type="EMBL" id="SDM19765.1"/>
    </source>
</evidence>
<dbReference type="RefSeq" id="WP_030429250.1">
    <property type="nucleotide sequence ID" value="NZ_JOEF01000006.1"/>
</dbReference>
<dbReference type="PANTHER" id="PTHR35807:SF1">
    <property type="entry name" value="TRANSCRIPTIONAL REGULATOR REDD"/>
    <property type="match status" value="1"/>
</dbReference>
<name>A0A1G9RBK0_ALLAB</name>
<dbReference type="GO" id="GO:0000160">
    <property type="term" value="P:phosphorelay signal transduction system"/>
    <property type="evidence" value="ECO:0007669"/>
    <property type="project" value="InterPro"/>
</dbReference>
<dbReference type="InterPro" id="IPR036388">
    <property type="entry name" value="WH-like_DNA-bd_sf"/>
</dbReference>
<dbReference type="InterPro" id="IPR005158">
    <property type="entry name" value="BTAD"/>
</dbReference>
<evidence type="ECO:0000256" key="2">
    <source>
        <dbReference type="ARBA" id="ARBA00023125"/>
    </source>
</evidence>
<dbReference type="Pfam" id="PF03704">
    <property type="entry name" value="BTAD"/>
    <property type="match status" value="1"/>
</dbReference>
<feature type="domain" description="OmpR/PhoB-type" evidence="4">
    <location>
        <begin position="13"/>
        <end position="86"/>
    </location>
</feature>
<evidence type="ECO:0000256" key="1">
    <source>
        <dbReference type="ARBA" id="ARBA00023015"/>
    </source>
</evidence>
<dbReference type="STRING" id="211114.SAMN04489726_0307"/>
<accession>A0A1G9RBK0</accession>
<dbReference type="PANTHER" id="PTHR35807">
    <property type="entry name" value="TRANSCRIPTIONAL REGULATOR REDD-RELATED"/>
    <property type="match status" value="1"/>
</dbReference>
<dbReference type="Gene3D" id="1.10.10.10">
    <property type="entry name" value="Winged helix-like DNA-binding domain superfamily/Winged helix DNA-binding domain"/>
    <property type="match status" value="1"/>
</dbReference>